<feature type="domain" description="AP2/ERF" evidence="12">
    <location>
        <begin position="574"/>
        <end position="630"/>
    </location>
</feature>
<feature type="compositionally biased region" description="Polar residues" evidence="10">
    <location>
        <begin position="11"/>
        <end position="21"/>
    </location>
</feature>
<dbReference type="InterPro" id="IPR001965">
    <property type="entry name" value="Znf_PHD"/>
</dbReference>
<dbReference type="InterPro" id="IPR013083">
    <property type="entry name" value="Znf_RING/FYVE/PHD"/>
</dbReference>
<dbReference type="GO" id="GO:0003700">
    <property type="term" value="F:DNA-binding transcription factor activity"/>
    <property type="evidence" value="ECO:0007669"/>
    <property type="project" value="InterPro"/>
</dbReference>
<comment type="caution">
    <text evidence="13">The sequence shown here is derived from an EMBL/GenBank/DDBJ whole genome shotgun (WGS) entry which is preliminary data.</text>
</comment>
<dbReference type="InterPro" id="IPR016177">
    <property type="entry name" value="DNA-bd_dom_sf"/>
</dbReference>
<dbReference type="SMART" id="SM00380">
    <property type="entry name" value="AP2"/>
    <property type="match status" value="5"/>
</dbReference>
<feature type="region of interest" description="Disordered" evidence="10">
    <location>
        <begin position="124"/>
        <end position="147"/>
    </location>
</feature>
<dbReference type="Proteomes" id="UP001190700">
    <property type="component" value="Unassembled WGS sequence"/>
</dbReference>
<feature type="compositionally biased region" description="Basic residues" evidence="10">
    <location>
        <begin position="378"/>
        <end position="391"/>
    </location>
</feature>
<dbReference type="GO" id="GO:0005634">
    <property type="term" value="C:nucleus"/>
    <property type="evidence" value="ECO:0007669"/>
    <property type="project" value="UniProtKB-SubCell"/>
</dbReference>
<evidence type="ECO:0000256" key="2">
    <source>
        <dbReference type="ARBA" id="ARBA00022723"/>
    </source>
</evidence>
<evidence type="ECO:0000256" key="4">
    <source>
        <dbReference type="ARBA" id="ARBA00022833"/>
    </source>
</evidence>
<dbReference type="Gene3D" id="3.30.40.10">
    <property type="entry name" value="Zinc/RING finger domain, C3HC4 (zinc finger)"/>
    <property type="match status" value="1"/>
</dbReference>
<dbReference type="InterPro" id="IPR019786">
    <property type="entry name" value="Zinc_finger_PHD-type_CS"/>
</dbReference>
<evidence type="ECO:0000256" key="7">
    <source>
        <dbReference type="ARBA" id="ARBA00023163"/>
    </source>
</evidence>
<feature type="domain" description="AP2/ERF" evidence="12">
    <location>
        <begin position="466"/>
        <end position="526"/>
    </location>
</feature>
<dbReference type="InterPro" id="IPR036955">
    <property type="entry name" value="AP2/ERF_dom_sf"/>
</dbReference>
<dbReference type="InterPro" id="IPR001471">
    <property type="entry name" value="AP2/ERF_dom"/>
</dbReference>
<comment type="subcellular location">
    <subcellularLocation>
        <location evidence="1">Nucleus</location>
    </subcellularLocation>
</comment>
<evidence type="ECO:0000259" key="11">
    <source>
        <dbReference type="PROSITE" id="PS50016"/>
    </source>
</evidence>
<sequence>MGRVKSAKRLAQQQLETQQISKDMHAHRAKAVRIRRLLLCSVLESLPRGKPATQQAAEQASMLRRGKRPNLQPAESALERVDSKIDVARVYDDLATLEQSGACAALNLSAAVCGPRHATAAVISGSSDGARESEPRPKRRATQPGAEWSACQAGSSRFLGVRWSTSKCLWVVQVHARGEDTRLGFFKDEVDAALVYDRAELELHGVAATLNFPTAAGAATAPIVLSGTQCAARDMGAAPATRREDVHLAGLPAMVGQLQQLRSAHVGPELASGARIEVFWPRKRRWFPATVRALCMKGLRPGVSVEYDDGSASKEDPVLFEGAPRASGKGVQSLSTVDGRQVPVDTDEEEACLLVCWRHLERAVARVSDKATLNLHKSRSQGVRRVKKRKKLTADISTPGGDPEHQAEGSREVRDAPNGGAAQAHTDCRAAEVLPVRAGDRGTAVGKAQIGRQDLSTVRTECHKSGYRGVSWHRYSMKWQVRASESTSAGRVRKHLGIFEDEMEAARAYDKAALKFHGVHAILNFPEIIGESDRKAGEREGTVLARCKEAAMAQGGSREPANAAEEPANAKRSGYRGVSRVLKNGRWRARTYVGKKCLNIGTFKDEVAAARAYDKVAVELHGSKARLNFPASAKTSGYRGVSKVVLSGKWKARIYAGQMHGICTDLGTFEDEVGAARAYDKAAVELRGSQARLNFPASAAQSGYRGVFWVPHTKYGGRWRAVIRTTSKLKHLGFFKEKEAAGRAYDRAALKLYGVKAELNLLSFPAGIGCSGNRQRKRGPTGHYDTCGTCHRTGLLIMCDGCIEAYHLDCVGISAVPPEDVKWYCPGCVSAQTTREEFA</sequence>
<feature type="domain" description="AP2/ERF" evidence="12">
    <location>
        <begin position="637"/>
        <end position="696"/>
    </location>
</feature>
<feature type="domain" description="AP2/ERF" evidence="12">
    <location>
        <begin position="157"/>
        <end position="213"/>
    </location>
</feature>
<dbReference type="PROSITE" id="PS01359">
    <property type="entry name" value="ZF_PHD_1"/>
    <property type="match status" value="1"/>
</dbReference>
<evidence type="ECO:0000256" key="6">
    <source>
        <dbReference type="ARBA" id="ARBA00023125"/>
    </source>
</evidence>
<gene>
    <name evidence="13" type="ORF">CYMTET_6419</name>
</gene>
<dbReference type="PANTHER" id="PTHR31677">
    <property type="entry name" value="AP2 DOMAIN CLASS TRANSCRIPTION FACTOR"/>
    <property type="match status" value="1"/>
</dbReference>
<feature type="compositionally biased region" description="Basic and acidic residues" evidence="10">
    <location>
        <begin position="402"/>
        <end position="415"/>
    </location>
</feature>
<accession>A0AAE0GX46</accession>
<dbReference type="SMART" id="SM00249">
    <property type="entry name" value="PHD"/>
    <property type="match status" value="1"/>
</dbReference>
<keyword evidence="7" id="KW-0804">Transcription</keyword>
<dbReference type="SUPFAM" id="SSF57903">
    <property type="entry name" value="FYVE/PHD zinc finger"/>
    <property type="match status" value="1"/>
</dbReference>
<dbReference type="Gene3D" id="3.30.730.10">
    <property type="entry name" value="AP2/ERF domain"/>
    <property type="match status" value="5"/>
</dbReference>
<evidence type="ECO:0000259" key="12">
    <source>
        <dbReference type="PROSITE" id="PS51032"/>
    </source>
</evidence>
<keyword evidence="2" id="KW-0479">Metal-binding</keyword>
<dbReference type="Pfam" id="PF00628">
    <property type="entry name" value="PHD"/>
    <property type="match status" value="1"/>
</dbReference>
<feature type="region of interest" description="Disordered" evidence="10">
    <location>
        <begin position="1"/>
        <end position="22"/>
    </location>
</feature>
<dbReference type="InterPro" id="IPR011011">
    <property type="entry name" value="Znf_FYVE_PHD"/>
</dbReference>
<dbReference type="CDD" id="cd00018">
    <property type="entry name" value="AP2"/>
    <property type="match status" value="2"/>
</dbReference>
<proteinExistence type="predicted"/>
<dbReference type="EMBL" id="LGRX02001530">
    <property type="protein sequence ID" value="KAK3286000.1"/>
    <property type="molecule type" value="Genomic_DNA"/>
</dbReference>
<dbReference type="AlphaFoldDB" id="A0AAE0GX46"/>
<dbReference type="Gene3D" id="2.30.30.140">
    <property type="match status" value="1"/>
</dbReference>
<keyword evidence="4" id="KW-0862">Zinc</keyword>
<dbReference type="SUPFAM" id="SSF54171">
    <property type="entry name" value="DNA-binding domain"/>
    <property type="match status" value="5"/>
</dbReference>
<dbReference type="GO" id="GO:0008270">
    <property type="term" value="F:zinc ion binding"/>
    <property type="evidence" value="ECO:0007669"/>
    <property type="project" value="UniProtKB-KW"/>
</dbReference>
<feature type="region of interest" description="Disordered" evidence="10">
    <location>
        <begin position="378"/>
        <end position="425"/>
    </location>
</feature>
<evidence type="ECO:0000256" key="3">
    <source>
        <dbReference type="ARBA" id="ARBA00022771"/>
    </source>
</evidence>
<reference evidence="13 14" key="1">
    <citation type="journal article" date="2015" name="Genome Biol. Evol.">
        <title>Comparative Genomics of a Bacterivorous Green Alga Reveals Evolutionary Causalities and Consequences of Phago-Mixotrophic Mode of Nutrition.</title>
        <authorList>
            <person name="Burns J.A."/>
            <person name="Paasch A."/>
            <person name="Narechania A."/>
            <person name="Kim E."/>
        </authorList>
    </citation>
    <scope>NUCLEOTIDE SEQUENCE [LARGE SCALE GENOMIC DNA]</scope>
    <source>
        <strain evidence="13 14">PLY_AMNH</strain>
    </source>
</reference>
<dbReference type="PANTHER" id="PTHR31677:SF196">
    <property type="entry name" value="ETHYLENE-RESPONSIVE TRANSCRIPTION FACTOR ERF109"/>
    <property type="match status" value="1"/>
</dbReference>
<dbReference type="InterPro" id="IPR019787">
    <property type="entry name" value="Znf_PHD-finger"/>
</dbReference>
<keyword evidence="5" id="KW-0805">Transcription regulation</keyword>
<organism evidence="13 14">
    <name type="scientific">Cymbomonas tetramitiformis</name>
    <dbReference type="NCBI Taxonomy" id="36881"/>
    <lineage>
        <taxon>Eukaryota</taxon>
        <taxon>Viridiplantae</taxon>
        <taxon>Chlorophyta</taxon>
        <taxon>Pyramimonadophyceae</taxon>
        <taxon>Pyramimonadales</taxon>
        <taxon>Pyramimonadaceae</taxon>
        <taxon>Cymbomonas</taxon>
    </lineage>
</organism>
<feature type="domain" description="PHD-type" evidence="11">
    <location>
        <begin position="784"/>
        <end position="831"/>
    </location>
</feature>
<keyword evidence="8" id="KW-0539">Nucleus</keyword>
<feature type="region of interest" description="Disordered" evidence="10">
    <location>
        <begin position="49"/>
        <end position="77"/>
    </location>
</feature>
<dbReference type="PROSITE" id="PS50016">
    <property type="entry name" value="ZF_PHD_2"/>
    <property type="match status" value="1"/>
</dbReference>
<evidence type="ECO:0000256" key="1">
    <source>
        <dbReference type="ARBA" id="ARBA00004123"/>
    </source>
</evidence>
<evidence type="ECO:0000256" key="8">
    <source>
        <dbReference type="ARBA" id="ARBA00023242"/>
    </source>
</evidence>
<dbReference type="PROSITE" id="PS51032">
    <property type="entry name" value="AP2_ERF"/>
    <property type="match status" value="5"/>
</dbReference>
<evidence type="ECO:0000313" key="13">
    <source>
        <dbReference type="EMBL" id="KAK3286000.1"/>
    </source>
</evidence>
<feature type="domain" description="AP2/ERF" evidence="12">
    <location>
        <begin position="703"/>
        <end position="765"/>
    </location>
</feature>
<keyword evidence="3 9" id="KW-0863">Zinc-finger</keyword>
<dbReference type="GO" id="GO:0003677">
    <property type="term" value="F:DNA binding"/>
    <property type="evidence" value="ECO:0007669"/>
    <property type="project" value="UniProtKB-KW"/>
</dbReference>
<name>A0AAE0GX46_9CHLO</name>
<keyword evidence="14" id="KW-1185">Reference proteome</keyword>
<evidence type="ECO:0000256" key="10">
    <source>
        <dbReference type="SAM" id="MobiDB-lite"/>
    </source>
</evidence>
<keyword evidence="6" id="KW-0238">DNA-binding</keyword>
<evidence type="ECO:0000313" key="14">
    <source>
        <dbReference type="Proteomes" id="UP001190700"/>
    </source>
</evidence>
<protein>
    <submittedName>
        <fullName evidence="13">Uncharacterized protein</fullName>
    </submittedName>
</protein>
<evidence type="ECO:0000256" key="5">
    <source>
        <dbReference type="ARBA" id="ARBA00023015"/>
    </source>
</evidence>
<evidence type="ECO:0000256" key="9">
    <source>
        <dbReference type="PROSITE-ProRule" id="PRU00146"/>
    </source>
</evidence>